<organism evidence="2 3">
    <name type="scientific">Butyrivibrio proteoclasticus (strain ATCC 51982 / DSM 14932 / B316)</name>
    <name type="common">Clostridium proteoclasticum</name>
    <dbReference type="NCBI Taxonomy" id="515622"/>
    <lineage>
        <taxon>Bacteria</taxon>
        <taxon>Bacillati</taxon>
        <taxon>Bacillota</taxon>
        <taxon>Clostridia</taxon>
        <taxon>Lachnospirales</taxon>
        <taxon>Lachnospiraceae</taxon>
        <taxon>Butyrivibrio</taxon>
    </lineage>
</organism>
<evidence type="ECO:0000259" key="1">
    <source>
        <dbReference type="Pfam" id="PF00149"/>
    </source>
</evidence>
<dbReference type="PANTHER" id="PTHR42850:SF4">
    <property type="entry name" value="ZINC-DEPENDENT ENDOPOLYPHOSPHATASE"/>
    <property type="match status" value="1"/>
</dbReference>
<protein>
    <submittedName>
        <fullName evidence="2">Metallophosphoesterase</fullName>
    </submittedName>
</protein>
<dbReference type="RefSeq" id="WP_013281630.1">
    <property type="nucleotide sequence ID" value="NC_014387.1"/>
</dbReference>
<dbReference type="Pfam" id="PF00149">
    <property type="entry name" value="Metallophos"/>
    <property type="match status" value="1"/>
</dbReference>
<dbReference type="AlphaFoldDB" id="E0RY22"/>
<feature type="domain" description="Calcineurin-like phosphoesterase" evidence="1">
    <location>
        <begin position="3"/>
        <end position="190"/>
    </location>
</feature>
<proteinExistence type="predicted"/>
<dbReference type="GO" id="GO:0008803">
    <property type="term" value="F:bis(5'-nucleosyl)-tetraphosphatase (symmetrical) activity"/>
    <property type="evidence" value="ECO:0007669"/>
    <property type="project" value="TreeGrafter"/>
</dbReference>
<dbReference type="eggNOG" id="COG0639">
    <property type="taxonomic scope" value="Bacteria"/>
</dbReference>
<dbReference type="HOGENOM" id="CLU_023125_4_2_9"/>
<dbReference type="GO" id="GO:0110154">
    <property type="term" value="P:RNA decapping"/>
    <property type="evidence" value="ECO:0007669"/>
    <property type="project" value="TreeGrafter"/>
</dbReference>
<keyword evidence="3" id="KW-1185">Reference proteome</keyword>
<dbReference type="KEGG" id="bpb:bpr_I2244"/>
<dbReference type="InterPro" id="IPR004843">
    <property type="entry name" value="Calcineurin-like_PHP"/>
</dbReference>
<dbReference type="GO" id="GO:0016791">
    <property type="term" value="F:phosphatase activity"/>
    <property type="evidence" value="ECO:0007669"/>
    <property type="project" value="TreeGrafter"/>
</dbReference>
<dbReference type="Proteomes" id="UP000001299">
    <property type="component" value="Chromosome 1"/>
</dbReference>
<reference evidence="2 3" key="1">
    <citation type="journal article" date="2010" name="PLoS ONE">
        <title>The glycobiome of the rumen bacterium Butyrivibrio proteoclasticus B316(T) highlights adaptation to a polysaccharide-rich environment.</title>
        <authorList>
            <person name="Kelly W.J."/>
            <person name="Leahy S.C."/>
            <person name="Altermann E."/>
            <person name="Yeoman C.J."/>
            <person name="Dunne J.C."/>
            <person name="Kong Z."/>
            <person name="Pacheco D.M."/>
            <person name="Li D."/>
            <person name="Noel S.J."/>
            <person name="Moon C.D."/>
            <person name="Cookson A.L."/>
            <person name="Attwood G.T."/>
        </authorList>
    </citation>
    <scope>NUCLEOTIDE SEQUENCE [LARGE SCALE GENOMIC DNA]</scope>
    <source>
        <strain evidence="3">ATCC 51982 / DSM 14932 / B316</strain>
    </source>
</reference>
<dbReference type="InterPro" id="IPR006186">
    <property type="entry name" value="Ser/Thr-sp_prot-phosphatase"/>
</dbReference>
<evidence type="ECO:0000313" key="2">
    <source>
        <dbReference type="EMBL" id="ADL34977.1"/>
    </source>
</evidence>
<dbReference type="STRING" id="515622.bpr_I2244"/>
<dbReference type="GO" id="GO:0005737">
    <property type="term" value="C:cytoplasm"/>
    <property type="evidence" value="ECO:0007669"/>
    <property type="project" value="TreeGrafter"/>
</dbReference>
<dbReference type="InterPro" id="IPR050126">
    <property type="entry name" value="Ap4A_hydrolase"/>
</dbReference>
<dbReference type="EMBL" id="CP001810">
    <property type="protein sequence ID" value="ADL34977.1"/>
    <property type="molecule type" value="Genomic_DNA"/>
</dbReference>
<evidence type="ECO:0000313" key="3">
    <source>
        <dbReference type="Proteomes" id="UP000001299"/>
    </source>
</evidence>
<dbReference type="InterPro" id="IPR029052">
    <property type="entry name" value="Metallo-depent_PP-like"/>
</dbReference>
<dbReference type="PANTHER" id="PTHR42850">
    <property type="entry name" value="METALLOPHOSPHOESTERASE"/>
    <property type="match status" value="1"/>
</dbReference>
<dbReference type="SUPFAM" id="SSF56300">
    <property type="entry name" value="Metallo-dependent phosphatases"/>
    <property type="match status" value="1"/>
</dbReference>
<name>E0RY22_BUTPB</name>
<gene>
    <name evidence="2" type="ordered locus">bpr_I2244</name>
</gene>
<dbReference type="PRINTS" id="PR00114">
    <property type="entry name" value="STPHPHTASE"/>
</dbReference>
<accession>E0RY22</accession>
<sequence>MATYVISDIHGEYDKFIALLQKIGLKDEDTLYILGDVLDRGPHPIKTLLKLMEMPNVICIVGNHELMALECLKFLSKEITEENVDRLDREMVENLANWQYNGSKPTIDEFRELSPDRRQDVIDFLGEFVIYEEVTVGTRDFLLVHAGLGNFSPEKEMEDYSLHDLIWERADYNTQYFNDKFVVTGHTPTQLIEENPNPGYIYKNNNHIAIDCGAHFPGGSLAAICLDTLEEYYVQG</sequence>
<dbReference type="Gene3D" id="3.60.21.10">
    <property type="match status" value="1"/>
</dbReference>